<name>A0AAE1XBI0_9LAMI</name>
<organism evidence="2 3">
    <name type="scientific">Sesamum angolense</name>
    <dbReference type="NCBI Taxonomy" id="2727404"/>
    <lineage>
        <taxon>Eukaryota</taxon>
        <taxon>Viridiplantae</taxon>
        <taxon>Streptophyta</taxon>
        <taxon>Embryophyta</taxon>
        <taxon>Tracheophyta</taxon>
        <taxon>Spermatophyta</taxon>
        <taxon>Magnoliopsida</taxon>
        <taxon>eudicotyledons</taxon>
        <taxon>Gunneridae</taxon>
        <taxon>Pentapetalae</taxon>
        <taxon>asterids</taxon>
        <taxon>lamiids</taxon>
        <taxon>Lamiales</taxon>
        <taxon>Pedaliaceae</taxon>
        <taxon>Sesamum</taxon>
    </lineage>
</organism>
<feature type="region of interest" description="Disordered" evidence="1">
    <location>
        <begin position="1"/>
        <end position="49"/>
    </location>
</feature>
<keyword evidence="3" id="KW-1185">Reference proteome</keyword>
<protein>
    <submittedName>
        <fullName evidence="2">Uncharacterized protein</fullName>
    </submittedName>
</protein>
<dbReference type="Proteomes" id="UP001289374">
    <property type="component" value="Unassembled WGS sequence"/>
</dbReference>
<feature type="region of interest" description="Disordered" evidence="1">
    <location>
        <begin position="259"/>
        <end position="318"/>
    </location>
</feature>
<reference evidence="2" key="2">
    <citation type="journal article" date="2024" name="Plant">
        <title>Genomic evolution and insights into agronomic trait innovations of Sesamum species.</title>
        <authorList>
            <person name="Miao H."/>
            <person name="Wang L."/>
            <person name="Qu L."/>
            <person name="Liu H."/>
            <person name="Sun Y."/>
            <person name="Le M."/>
            <person name="Wang Q."/>
            <person name="Wei S."/>
            <person name="Zheng Y."/>
            <person name="Lin W."/>
            <person name="Duan Y."/>
            <person name="Cao H."/>
            <person name="Xiong S."/>
            <person name="Wang X."/>
            <person name="Wei L."/>
            <person name="Li C."/>
            <person name="Ma Q."/>
            <person name="Ju M."/>
            <person name="Zhao R."/>
            <person name="Li G."/>
            <person name="Mu C."/>
            <person name="Tian Q."/>
            <person name="Mei H."/>
            <person name="Zhang T."/>
            <person name="Gao T."/>
            <person name="Zhang H."/>
        </authorList>
    </citation>
    <scope>NUCLEOTIDE SEQUENCE</scope>
    <source>
        <strain evidence="2">K16</strain>
    </source>
</reference>
<reference evidence="2" key="1">
    <citation type="submission" date="2020-06" db="EMBL/GenBank/DDBJ databases">
        <authorList>
            <person name="Li T."/>
            <person name="Hu X."/>
            <person name="Zhang T."/>
            <person name="Song X."/>
            <person name="Zhang H."/>
            <person name="Dai N."/>
            <person name="Sheng W."/>
            <person name="Hou X."/>
            <person name="Wei L."/>
        </authorList>
    </citation>
    <scope>NUCLEOTIDE SEQUENCE</scope>
    <source>
        <strain evidence="2">K16</strain>
        <tissue evidence="2">Leaf</tissue>
    </source>
</reference>
<sequence length="374" mass="43288">MRRQGGHYGGDSGGGGGRGHHAYGGAAGPMHQQQQNSKSGYYQGRHQDPQPIEKESYQHHNEWRWERDGVFSSFETGLWLFYSYQKRACVMGRIELRSSELETLIQEIDRIRQGRFHREVKGMKDLDPITKARGLIRMPLEKQGGGDPRSQPHEEDMDIGYEDNHVLQTFEGLEQRFLDDIMKLSKEQIDAEDAENARHREIRFIMRAYAMFQRINLINAQYEEQLGALRARHASQREEFLRMESQARHQQYQQITMEQHPNSGMGPNDPPRGYNAGSPPTGEPHRAYNSDYYDSYRERGRFPGNSRDHGFEPKVPYPRGRAYNSGSRLLHRSALFSSLTNLVPTMRVEKGLAEEMPGELMLLPIIVFFYFHVT</sequence>
<dbReference type="PANTHER" id="PTHR34210">
    <property type="entry name" value="OS01G0252900 PROTEIN"/>
    <property type="match status" value="1"/>
</dbReference>
<feature type="compositionally biased region" description="Basic and acidic residues" evidence="1">
    <location>
        <begin position="283"/>
        <end position="312"/>
    </location>
</feature>
<comment type="caution">
    <text evidence="2">The sequence shown here is derived from an EMBL/GenBank/DDBJ whole genome shotgun (WGS) entry which is preliminary data.</text>
</comment>
<gene>
    <name evidence="2" type="ORF">Sango_0419800</name>
</gene>
<feature type="compositionally biased region" description="Polar residues" evidence="1">
    <location>
        <begin position="31"/>
        <end position="40"/>
    </location>
</feature>
<proteinExistence type="predicted"/>
<dbReference type="PANTHER" id="PTHR34210:SF1">
    <property type="entry name" value="OS03G0274700 PROTEIN"/>
    <property type="match status" value="1"/>
</dbReference>
<accession>A0AAE1XBI0</accession>
<evidence type="ECO:0000256" key="1">
    <source>
        <dbReference type="SAM" id="MobiDB-lite"/>
    </source>
</evidence>
<feature type="compositionally biased region" description="Gly residues" evidence="1">
    <location>
        <begin position="1"/>
        <end position="17"/>
    </location>
</feature>
<evidence type="ECO:0000313" key="2">
    <source>
        <dbReference type="EMBL" id="KAK4408388.1"/>
    </source>
</evidence>
<dbReference type="EMBL" id="JACGWL010000002">
    <property type="protein sequence ID" value="KAK4408388.1"/>
    <property type="molecule type" value="Genomic_DNA"/>
</dbReference>
<evidence type="ECO:0000313" key="3">
    <source>
        <dbReference type="Proteomes" id="UP001289374"/>
    </source>
</evidence>
<dbReference type="AlphaFoldDB" id="A0AAE1XBI0"/>